<organism evidence="3 4">
    <name type="scientific">Nonomuraea guangzhouensis</name>
    <dbReference type="NCBI Taxonomy" id="1291555"/>
    <lineage>
        <taxon>Bacteria</taxon>
        <taxon>Bacillati</taxon>
        <taxon>Actinomycetota</taxon>
        <taxon>Actinomycetes</taxon>
        <taxon>Streptosporangiales</taxon>
        <taxon>Streptosporangiaceae</taxon>
        <taxon>Nonomuraea</taxon>
    </lineage>
</organism>
<gene>
    <name evidence="3" type="ORF">ACFSJ0_59570</name>
</gene>
<dbReference type="Proteomes" id="UP001597097">
    <property type="component" value="Unassembled WGS sequence"/>
</dbReference>
<dbReference type="Pfam" id="PF01370">
    <property type="entry name" value="Epimerase"/>
    <property type="match status" value="1"/>
</dbReference>
<protein>
    <submittedName>
        <fullName evidence="3">NAD-dependent epimerase/dehydratase family protein</fullName>
    </submittedName>
</protein>
<keyword evidence="4" id="KW-1185">Reference proteome</keyword>
<reference evidence="4" key="1">
    <citation type="journal article" date="2019" name="Int. J. Syst. Evol. Microbiol.">
        <title>The Global Catalogue of Microorganisms (GCM) 10K type strain sequencing project: providing services to taxonomists for standard genome sequencing and annotation.</title>
        <authorList>
            <consortium name="The Broad Institute Genomics Platform"/>
            <consortium name="The Broad Institute Genome Sequencing Center for Infectious Disease"/>
            <person name="Wu L."/>
            <person name="Ma J."/>
        </authorList>
    </citation>
    <scope>NUCLEOTIDE SEQUENCE [LARGE SCALE GENOMIC DNA]</scope>
    <source>
        <strain evidence="4">CGMCC 1.15399</strain>
    </source>
</reference>
<sequence length="624" mass="68159">MNAVENGLIAMARRHLGSVTRLPRLDLPPHLMLLAADDGNRYILKHHDSPDRFHAEARAYATWVPSLGEHAPHLVHADPDSLSLLLTVLPGQRAAQLPEGSSAERQAHRAAGRVLRLLHQASPDPHSSTGVSAYLAERMRWWAARAQLAALITPSDLRILHAWADQMTAETLETTVCHLDYQPRNWVVRTTGEVGVLDFEHTRLDARIRDFSRLEHRYWLRAPHLRAAFLDGYGRSLGPSEQELLERFGALEAITALVRGHEAGNAELLAHGRMLITDLRRPRRTTMTASAFSNNAPTMLPRRAVVTGAAGFIGSHLCQALLEQGVTVIGVDRRDPTKNYGTAQNLADIRDHSGFIFATGDLRTCAIEPLLLDADVVFHLAGVPGVQPSWGADFDDYVASNISATQRLMHAVTRLRIPRLVVASSSSVYGATGGRPSTESDHPRPASPYAVTKLAEEQLCLAHAARSDCDTTVVALRYFTVYGPRQREDMFVQRLLTAATTGLTLQIYGDGEQRRDFTYIDDAVAATIAAGTVYLPNSVINVGASGTTCLNDAVDLARQITGRPINVRSTSARSGDVPVTCADVSTAHRLLGWTPTTDLLTGMTAQLEWLTANRSRSTIAVETV</sequence>
<comment type="caution">
    <text evidence="3">The sequence shown here is derived from an EMBL/GenBank/DDBJ whole genome shotgun (WGS) entry which is preliminary data.</text>
</comment>
<feature type="domain" description="Aminoglycoside phosphotransferase" evidence="2">
    <location>
        <begin position="37"/>
        <end position="236"/>
    </location>
</feature>
<dbReference type="InterPro" id="IPR050177">
    <property type="entry name" value="Lipid_A_modif_metabolic_enz"/>
</dbReference>
<dbReference type="PANTHER" id="PTHR43245">
    <property type="entry name" value="BIFUNCTIONAL POLYMYXIN RESISTANCE PROTEIN ARNA"/>
    <property type="match status" value="1"/>
</dbReference>
<evidence type="ECO:0000259" key="1">
    <source>
        <dbReference type="Pfam" id="PF01370"/>
    </source>
</evidence>
<proteinExistence type="predicted"/>
<accession>A0ABW4GWK3</accession>
<dbReference type="EMBL" id="JBHUCM010000072">
    <property type="protein sequence ID" value="MFD1547137.1"/>
    <property type="molecule type" value="Genomic_DNA"/>
</dbReference>
<dbReference type="Pfam" id="PF01636">
    <property type="entry name" value="APH"/>
    <property type="match status" value="1"/>
</dbReference>
<feature type="domain" description="NAD-dependent epimerase/dehydratase" evidence="1">
    <location>
        <begin position="305"/>
        <end position="543"/>
    </location>
</feature>
<evidence type="ECO:0000259" key="2">
    <source>
        <dbReference type="Pfam" id="PF01636"/>
    </source>
</evidence>
<evidence type="ECO:0000313" key="3">
    <source>
        <dbReference type="EMBL" id="MFD1547137.1"/>
    </source>
</evidence>
<dbReference type="InterPro" id="IPR001509">
    <property type="entry name" value="Epimerase_deHydtase"/>
</dbReference>
<name>A0ABW4GWK3_9ACTN</name>
<dbReference type="InterPro" id="IPR002575">
    <property type="entry name" value="Aminoglycoside_PTrfase"/>
</dbReference>
<dbReference type="RefSeq" id="WP_219532505.1">
    <property type="nucleotide sequence ID" value="NZ_JAHKRM010000014.1"/>
</dbReference>
<dbReference type="PANTHER" id="PTHR43245:SF13">
    <property type="entry name" value="UDP-D-APIOSE_UDP-D-XYLOSE SYNTHASE 2"/>
    <property type="match status" value="1"/>
</dbReference>
<evidence type="ECO:0000313" key="4">
    <source>
        <dbReference type="Proteomes" id="UP001597097"/>
    </source>
</evidence>